<dbReference type="AlphaFoldDB" id="A0A0C3A8N7"/>
<sequence>MRLFDSEQVLGLPSTTYPQYTRYILEGEAISIRAKPLAKERPELKQKRCGAGFGDELVDEMGDLRGRAHIAKQDLSKLQIHKMKRSRVMLDEYGDTDESESEDEEVSSRKRQKETDPDGFGVLFINCAWAVHDALRLKPT</sequence>
<dbReference type="OrthoDB" id="407658at2759"/>
<gene>
    <name evidence="2" type="ORF">SCLCIDRAFT_19035</name>
</gene>
<protein>
    <submittedName>
        <fullName evidence="2">Uncharacterized protein</fullName>
    </submittedName>
</protein>
<feature type="compositionally biased region" description="Acidic residues" evidence="1">
    <location>
        <begin position="92"/>
        <end position="105"/>
    </location>
</feature>
<dbReference type="InParanoid" id="A0A0C3A8N7"/>
<accession>A0A0C3A8N7</accession>
<dbReference type="EMBL" id="KN822005">
    <property type="protein sequence ID" value="KIM70078.1"/>
    <property type="molecule type" value="Genomic_DNA"/>
</dbReference>
<dbReference type="HOGENOM" id="CLU_1836324_0_0_1"/>
<dbReference type="STRING" id="1036808.A0A0C3A8N7"/>
<feature type="region of interest" description="Disordered" evidence="1">
    <location>
        <begin position="89"/>
        <end position="119"/>
    </location>
</feature>
<reference evidence="2 3" key="1">
    <citation type="submission" date="2014-04" db="EMBL/GenBank/DDBJ databases">
        <authorList>
            <consortium name="DOE Joint Genome Institute"/>
            <person name="Kuo A."/>
            <person name="Kohler A."/>
            <person name="Nagy L.G."/>
            <person name="Floudas D."/>
            <person name="Copeland A."/>
            <person name="Barry K.W."/>
            <person name="Cichocki N."/>
            <person name="Veneault-Fourrey C."/>
            <person name="LaButti K."/>
            <person name="Lindquist E.A."/>
            <person name="Lipzen A."/>
            <person name="Lundell T."/>
            <person name="Morin E."/>
            <person name="Murat C."/>
            <person name="Sun H."/>
            <person name="Tunlid A."/>
            <person name="Henrissat B."/>
            <person name="Grigoriev I.V."/>
            <person name="Hibbett D.S."/>
            <person name="Martin F."/>
            <person name="Nordberg H.P."/>
            <person name="Cantor M.N."/>
            <person name="Hua S.X."/>
        </authorList>
    </citation>
    <scope>NUCLEOTIDE SEQUENCE [LARGE SCALE GENOMIC DNA]</scope>
    <source>
        <strain evidence="2 3">Foug A</strain>
    </source>
</reference>
<organism evidence="2 3">
    <name type="scientific">Scleroderma citrinum Foug A</name>
    <dbReference type="NCBI Taxonomy" id="1036808"/>
    <lineage>
        <taxon>Eukaryota</taxon>
        <taxon>Fungi</taxon>
        <taxon>Dikarya</taxon>
        <taxon>Basidiomycota</taxon>
        <taxon>Agaricomycotina</taxon>
        <taxon>Agaricomycetes</taxon>
        <taxon>Agaricomycetidae</taxon>
        <taxon>Boletales</taxon>
        <taxon>Sclerodermatineae</taxon>
        <taxon>Sclerodermataceae</taxon>
        <taxon>Scleroderma</taxon>
    </lineage>
</organism>
<reference evidence="3" key="2">
    <citation type="submission" date="2015-01" db="EMBL/GenBank/DDBJ databases">
        <title>Evolutionary Origins and Diversification of the Mycorrhizal Mutualists.</title>
        <authorList>
            <consortium name="DOE Joint Genome Institute"/>
            <consortium name="Mycorrhizal Genomics Consortium"/>
            <person name="Kohler A."/>
            <person name="Kuo A."/>
            <person name="Nagy L.G."/>
            <person name="Floudas D."/>
            <person name="Copeland A."/>
            <person name="Barry K.W."/>
            <person name="Cichocki N."/>
            <person name="Veneault-Fourrey C."/>
            <person name="LaButti K."/>
            <person name="Lindquist E.A."/>
            <person name="Lipzen A."/>
            <person name="Lundell T."/>
            <person name="Morin E."/>
            <person name="Murat C."/>
            <person name="Riley R."/>
            <person name="Ohm R."/>
            <person name="Sun H."/>
            <person name="Tunlid A."/>
            <person name="Henrissat B."/>
            <person name="Grigoriev I.V."/>
            <person name="Hibbett D.S."/>
            <person name="Martin F."/>
        </authorList>
    </citation>
    <scope>NUCLEOTIDE SEQUENCE [LARGE SCALE GENOMIC DNA]</scope>
    <source>
        <strain evidence="3">Foug A</strain>
    </source>
</reference>
<dbReference type="Proteomes" id="UP000053989">
    <property type="component" value="Unassembled WGS sequence"/>
</dbReference>
<proteinExistence type="predicted"/>
<name>A0A0C3A8N7_9AGAM</name>
<keyword evidence="3" id="KW-1185">Reference proteome</keyword>
<evidence type="ECO:0000313" key="3">
    <source>
        <dbReference type="Proteomes" id="UP000053989"/>
    </source>
</evidence>
<evidence type="ECO:0000313" key="2">
    <source>
        <dbReference type="EMBL" id="KIM70078.1"/>
    </source>
</evidence>
<evidence type="ECO:0000256" key="1">
    <source>
        <dbReference type="SAM" id="MobiDB-lite"/>
    </source>
</evidence>